<sequence length="289" mass="33438">MSKDSSTLANPVKYRPFLKWAGGKFRLTEEINKLLPKDKTCLIEPFVGAGSVFLNTNFDRYILIDINPDLIHLFNIVKQDVQHYIDACKPIFFHPQANTADYYYSRRTEFNLSKNIFERAVLFLYLNRYGFNGLCRYNAKGEFNVPFGSYKTHYFPEAELRYFAQKAQRAVFICADFQQAFSMLNDNAVIYCDPPYAPLKQNSNFTSYAGNEFSLSHQQNLAQLAKDTALEHKIPVLISNHDTKFTREIYKGAKIKRLKVQRSISQSSHKRIKVNELIAVFSHKKSAPQ</sequence>
<dbReference type="GO" id="GO:0006260">
    <property type="term" value="P:DNA replication"/>
    <property type="evidence" value="ECO:0007669"/>
    <property type="project" value="UniProtKB-KW"/>
</dbReference>
<dbReference type="RefSeq" id="WP_115072626.1">
    <property type="nucleotide sequence ID" value="NZ_UGHE01000002.1"/>
</dbReference>
<evidence type="ECO:0000256" key="4">
    <source>
        <dbReference type="ARBA" id="ARBA00022691"/>
    </source>
</evidence>
<evidence type="ECO:0000256" key="3">
    <source>
        <dbReference type="ARBA" id="ARBA00022679"/>
    </source>
</evidence>
<keyword evidence="3 9" id="KW-0808">Transferase</keyword>
<dbReference type="InterPro" id="IPR012327">
    <property type="entry name" value="MeTrfase_D12"/>
</dbReference>
<feature type="binding site" evidence="8">
    <location>
        <position position="193"/>
    </location>
    <ligand>
        <name>S-adenosyl-L-methionine</name>
        <dbReference type="ChEBI" id="CHEBI:59789"/>
    </ligand>
</feature>
<dbReference type="Gene3D" id="1.10.1020.10">
    <property type="entry name" value="Adenine-specific Methyltransferase, Domain 2"/>
    <property type="match status" value="1"/>
</dbReference>
<keyword evidence="4 9" id="KW-0949">S-adenosyl-L-methionine</keyword>
<keyword evidence="5" id="KW-0235">DNA replication</keyword>
<evidence type="ECO:0000313" key="11">
    <source>
        <dbReference type="Proteomes" id="UP000254496"/>
    </source>
</evidence>
<evidence type="ECO:0000256" key="5">
    <source>
        <dbReference type="ARBA" id="ARBA00022705"/>
    </source>
</evidence>
<dbReference type="InterPro" id="IPR012263">
    <property type="entry name" value="M_m6A_EcoRV"/>
</dbReference>
<evidence type="ECO:0000256" key="9">
    <source>
        <dbReference type="RuleBase" id="RU361257"/>
    </source>
</evidence>
<dbReference type="Gene3D" id="3.40.50.150">
    <property type="entry name" value="Vaccinia Virus protein VP39"/>
    <property type="match status" value="1"/>
</dbReference>
<feature type="binding site" evidence="8">
    <location>
        <position position="65"/>
    </location>
    <ligand>
        <name>S-adenosyl-L-methionine</name>
        <dbReference type="ChEBI" id="CHEBI:59789"/>
    </ligand>
</feature>
<dbReference type="InterPro" id="IPR029063">
    <property type="entry name" value="SAM-dependent_MTases_sf"/>
</dbReference>
<dbReference type="FunFam" id="1.10.1020.10:FF:000001">
    <property type="entry name" value="Site-specific DNA-methyltransferase (adenine-specific)"/>
    <property type="match status" value="1"/>
</dbReference>
<dbReference type="PIRSF" id="PIRSF000398">
    <property type="entry name" value="M_m6A_EcoRV"/>
    <property type="match status" value="1"/>
</dbReference>
<dbReference type="GO" id="GO:0043565">
    <property type="term" value="F:sequence-specific DNA binding"/>
    <property type="evidence" value="ECO:0007669"/>
    <property type="project" value="TreeGrafter"/>
</dbReference>
<comment type="similarity">
    <text evidence="1 9">Belongs to the N(4)/N(6)-methyltransferase family.</text>
</comment>
<comment type="caution">
    <text evidence="10">The sequence shown here is derived from an EMBL/GenBank/DDBJ whole genome shotgun (WGS) entry which is preliminary data.</text>
</comment>
<evidence type="ECO:0000256" key="6">
    <source>
        <dbReference type="ARBA" id="ARBA00023125"/>
    </source>
</evidence>
<evidence type="ECO:0000313" key="10">
    <source>
        <dbReference type="EMBL" id="STO67955.1"/>
    </source>
</evidence>
<keyword evidence="6" id="KW-0238">DNA-binding</keyword>
<evidence type="ECO:0000256" key="8">
    <source>
        <dbReference type="PIRSR" id="PIRSR000398-1"/>
    </source>
</evidence>
<dbReference type="AlphaFoldDB" id="A0AB38HCL9"/>
<evidence type="ECO:0000256" key="2">
    <source>
        <dbReference type="ARBA" id="ARBA00022603"/>
    </source>
</evidence>
<dbReference type="Pfam" id="PF02086">
    <property type="entry name" value="MethyltransfD12"/>
    <property type="match status" value="1"/>
</dbReference>
<evidence type="ECO:0000256" key="7">
    <source>
        <dbReference type="ARBA" id="ARBA00047942"/>
    </source>
</evidence>
<dbReference type="InterPro" id="IPR023095">
    <property type="entry name" value="Ade_MeTrfase_dom_2"/>
</dbReference>
<name>A0AB38HCL9_9PAST</name>
<dbReference type="Proteomes" id="UP000254496">
    <property type="component" value="Unassembled WGS sequence"/>
</dbReference>
<evidence type="ECO:0000256" key="1">
    <source>
        <dbReference type="ARBA" id="ARBA00006594"/>
    </source>
</evidence>
<dbReference type="GO" id="GO:0006298">
    <property type="term" value="P:mismatch repair"/>
    <property type="evidence" value="ECO:0007669"/>
    <property type="project" value="TreeGrafter"/>
</dbReference>
<dbReference type="GO" id="GO:0032259">
    <property type="term" value="P:methylation"/>
    <property type="evidence" value="ECO:0007669"/>
    <property type="project" value="UniProtKB-KW"/>
</dbReference>
<dbReference type="EMBL" id="UGHJ01000001">
    <property type="protein sequence ID" value="STO67955.1"/>
    <property type="molecule type" value="Genomic_DNA"/>
</dbReference>
<reference evidence="10 11" key="1">
    <citation type="submission" date="2018-06" db="EMBL/GenBank/DDBJ databases">
        <authorList>
            <consortium name="Pathogen Informatics"/>
            <person name="Doyle S."/>
        </authorList>
    </citation>
    <scope>NUCLEOTIDE SEQUENCE [LARGE SCALE GENOMIC DNA]</scope>
    <source>
        <strain evidence="10 11">NCTC8540</strain>
    </source>
</reference>
<keyword evidence="2 9" id="KW-0489">Methyltransferase</keyword>
<protein>
    <recommendedName>
        <fullName evidence="9">Site-specific DNA-methyltransferase (adenine-specific)</fullName>
        <ecNumber evidence="9">2.1.1.72</ecNumber>
    </recommendedName>
</protein>
<dbReference type="SUPFAM" id="SSF53335">
    <property type="entry name" value="S-adenosyl-L-methionine-dependent methyltransferases"/>
    <property type="match status" value="1"/>
</dbReference>
<dbReference type="GO" id="GO:0009007">
    <property type="term" value="F:site-specific DNA-methyltransferase (adenine-specific) activity"/>
    <property type="evidence" value="ECO:0007669"/>
    <property type="project" value="UniProtKB-UniRule"/>
</dbReference>
<dbReference type="PANTHER" id="PTHR30481:SF3">
    <property type="entry name" value="DNA ADENINE METHYLASE"/>
    <property type="match status" value="1"/>
</dbReference>
<dbReference type="InterPro" id="IPR002052">
    <property type="entry name" value="DNA_methylase_N6_adenine_CS"/>
</dbReference>
<dbReference type="GO" id="GO:1904047">
    <property type="term" value="F:S-adenosyl-L-methionine binding"/>
    <property type="evidence" value="ECO:0007669"/>
    <property type="project" value="TreeGrafter"/>
</dbReference>
<accession>A0AB38HCL9</accession>
<dbReference type="EC" id="2.1.1.72" evidence="9"/>
<dbReference type="PROSITE" id="PS00092">
    <property type="entry name" value="N6_MTASE"/>
    <property type="match status" value="1"/>
</dbReference>
<gene>
    <name evidence="10" type="primary">dam</name>
    <name evidence="10" type="ORF">NCTC8540_00431</name>
</gene>
<dbReference type="NCBIfam" id="TIGR00571">
    <property type="entry name" value="dam"/>
    <property type="match status" value="1"/>
</dbReference>
<proteinExistence type="inferred from homology"/>
<organism evidence="10 11">
    <name type="scientific">Canicola haemoglobinophilus</name>
    <dbReference type="NCBI Taxonomy" id="733"/>
    <lineage>
        <taxon>Bacteria</taxon>
        <taxon>Pseudomonadati</taxon>
        <taxon>Pseudomonadota</taxon>
        <taxon>Gammaproteobacteria</taxon>
        <taxon>Pasteurellales</taxon>
        <taxon>Pasteurellaceae</taxon>
        <taxon>Canicola</taxon>
    </lineage>
</organism>
<feature type="binding site" evidence="8">
    <location>
        <position position="24"/>
    </location>
    <ligand>
        <name>S-adenosyl-L-methionine</name>
        <dbReference type="ChEBI" id="CHEBI:59789"/>
    </ligand>
</feature>
<dbReference type="PANTHER" id="PTHR30481">
    <property type="entry name" value="DNA ADENINE METHYLASE"/>
    <property type="match status" value="1"/>
</dbReference>
<comment type="catalytic activity">
    <reaction evidence="7 9">
        <text>a 2'-deoxyadenosine in DNA + S-adenosyl-L-methionine = an N(6)-methyl-2'-deoxyadenosine in DNA + S-adenosyl-L-homocysteine + H(+)</text>
        <dbReference type="Rhea" id="RHEA:15197"/>
        <dbReference type="Rhea" id="RHEA-COMP:12418"/>
        <dbReference type="Rhea" id="RHEA-COMP:12419"/>
        <dbReference type="ChEBI" id="CHEBI:15378"/>
        <dbReference type="ChEBI" id="CHEBI:57856"/>
        <dbReference type="ChEBI" id="CHEBI:59789"/>
        <dbReference type="ChEBI" id="CHEBI:90615"/>
        <dbReference type="ChEBI" id="CHEBI:90616"/>
        <dbReference type="EC" id="2.1.1.72"/>
    </reaction>
</comment>
<dbReference type="GO" id="GO:0009307">
    <property type="term" value="P:DNA restriction-modification system"/>
    <property type="evidence" value="ECO:0007669"/>
    <property type="project" value="InterPro"/>
</dbReference>
<dbReference type="PRINTS" id="PR00505">
    <property type="entry name" value="D12N6MTFRASE"/>
</dbReference>
<feature type="binding site" evidence="8">
    <location>
        <position position="20"/>
    </location>
    <ligand>
        <name>S-adenosyl-L-methionine</name>
        <dbReference type="ChEBI" id="CHEBI:59789"/>
    </ligand>
</feature>